<sequence>MPRKATGKQVRDTDGTVRSIHGKLANETGSVYQAKADGSWRATWRDTSGAQRESRGTTQAEALARRGEVIARDAEEAKTARVPSRFTRLTTVTEFAAYWLEQQRHRVRESSHSKYTQRVERINAGIGAMLSRWLASGKRR</sequence>
<name>A0A6J7MDC8_9ZZZZ</name>
<dbReference type="EMBL" id="CAFAAJ010000010">
    <property type="protein sequence ID" value="CAB4790842.1"/>
    <property type="molecule type" value="Genomic_DNA"/>
</dbReference>
<feature type="region of interest" description="Disordered" evidence="1">
    <location>
        <begin position="1"/>
        <end position="22"/>
    </location>
</feature>
<dbReference type="EMBL" id="CAFBON010000015">
    <property type="protein sequence ID" value="CAB4976419.1"/>
    <property type="molecule type" value="Genomic_DNA"/>
</dbReference>
<gene>
    <name evidence="2" type="ORF">UFOPK3001_00236</name>
    <name evidence="3" type="ORF">UFOPK3954_00264</name>
</gene>
<proteinExistence type="predicted"/>
<evidence type="ECO:0000313" key="3">
    <source>
        <dbReference type="EMBL" id="CAB4976419.1"/>
    </source>
</evidence>
<evidence type="ECO:0000256" key="1">
    <source>
        <dbReference type="SAM" id="MobiDB-lite"/>
    </source>
</evidence>
<protein>
    <submittedName>
        <fullName evidence="3">Unannotated protein</fullName>
    </submittedName>
</protein>
<dbReference type="AlphaFoldDB" id="A0A6J7MDC8"/>
<reference evidence="3" key="1">
    <citation type="submission" date="2020-05" db="EMBL/GenBank/DDBJ databases">
        <authorList>
            <person name="Chiriac C."/>
            <person name="Salcher M."/>
            <person name="Ghai R."/>
            <person name="Kavagutti S V."/>
        </authorList>
    </citation>
    <scope>NUCLEOTIDE SEQUENCE</scope>
</reference>
<accession>A0A6J7MDC8</accession>
<evidence type="ECO:0000313" key="2">
    <source>
        <dbReference type="EMBL" id="CAB4790842.1"/>
    </source>
</evidence>
<organism evidence="3">
    <name type="scientific">freshwater metagenome</name>
    <dbReference type="NCBI Taxonomy" id="449393"/>
    <lineage>
        <taxon>unclassified sequences</taxon>
        <taxon>metagenomes</taxon>
        <taxon>ecological metagenomes</taxon>
    </lineage>
</organism>